<proteinExistence type="predicted"/>
<name>A0ACC2KT42_PERAE</name>
<reference evidence="1 2" key="1">
    <citation type="journal article" date="2022" name="Hortic Res">
        <title>A haplotype resolved chromosomal level avocado genome allows analysis of novel avocado genes.</title>
        <authorList>
            <person name="Nath O."/>
            <person name="Fletcher S.J."/>
            <person name="Hayward A."/>
            <person name="Shaw L.M."/>
            <person name="Masouleh A.K."/>
            <person name="Furtado A."/>
            <person name="Henry R.J."/>
            <person name="Mitter N."/>
        </authorList>
    </citation>
    <scope>NUCLEOTIDE SEQUENCE [LARGE SCALE GENOMIC DNA]</scope>
    <source>
        <strain evidence="2">cv. Hass</strain>
    </source>
</reference>
<accession>A0ACC2KT42</accession>
<protein>
    <submittedName>
        <fullName evidence="1">Uncharacterized protein</fullName>
    </submittedName>
</protein>
<keyword evidence="2" id="KW-1185">Reference proteome</keyword>
<comment type="caution">
    <text evidence="1">The sequence shown here is derived from an EMBL/GenBank/DDBJ whole genome shotgun (WGS) entry which is preliminary data.</text>
</comment>
<evidence type="ECO:0000313" key="2">
    <source>
        <dbReference type="Proteomes" id="UP001234297"/>
    </source>
</evidence>
<dbReference type="EMBL" id="CM056819">
    <property type="protein sequence ID" value="KAJ8624401.1"/>
    <property type="molecule type" value="Genomic_DNA"/>
</dbReference>
<sequence length="449" mass="52015">MRDYDAKALNAITCAMNAEEYKKIMSCKTSKQAWELLDTNYEGTTTVKRAKLQMLTSQFESLRMREDEMFDEFRTKLMVIVNEMWSLGEQIPEGKVCSKILRSLPKRFHPKVTSIEEYNDPETMKVEELTDNIRTFEMKMNNASNKSKDKKSIALKASQPSPLKEESGNENESHAEDVALLTRRFLRQIKKKTSKFNRKEKEKPFDKSKNKVSSSSKYQSRNVKCYNCQKFGHISTECPMERKVKKKTLVATWDDSSEVETDSDESHKDETENYTVLIGKTVCDSLLETMENSKKNDVESLESKSESEYDSSDNEKDDEDSQEKLPLVVKTFMKLHVIHIYHENSDIDEIDVQTEKLNKSPIFRDLVNVKHHPMDQILGDPLAGVKTRRQLENIISYLCFTSTLEPKNVDEAFTDDNWINAMQEELNQFARSEVWDLVPRPNDKNVVGT</sequence>
<evidence type="ECO:0000313" key="1">
    <source>
        <dbReference type="EMBL" id="KAJ8624401.1"/>
    </source>
</evidence>
<gene>
    <name evidence="1" type="ORF">MRB53_032931</name>
</gene>
<dbReference type="Proteomes" id="UP001234297">
    <property type="component" value="Chromosome 11"/>
</dbReference>
<organism evidence="1 2">
    <name type="scientific">Persea americana</name>
    <name type="common">Avocado</name>
    <dbReference type="NCBI Taxonomy" id="3435"/>
    <lineage>
        <taxon>Eukaryota</taxon>
        <taxon>Viridiplantae</taxon>
        <taxon>Streptophyta</taxon>
        <taxon>Embryophyta</taxon>
        <taxon>Tracheophyta</taxon>
        <taxon>Spermatophyta</taxon>
        <taxon>Magnoliopsida</taxon>
        <taxon>Magnoliidae</taxon>
        <taxon>Laurales</taxon>
        <taxon>Lauraceae</taxon>
        <taxon>Persea</taxon>
    </lineage>
</organism>